<name>A0A445JTR6_GLYSO</name>
<keyword evidence="1" id="KW-0611">Plant defense</keyword>
<comment type="caution">
    <text evidence="4">The sequence shown here is derived from an EMBL/GenBank/DDBJ whole genome shotgun (WGS) entry which is preliminary data.</text>
</comment>
<evidence type="ECO:0000313" key="4">
    <source>
        <dbReference type="EMBL" id="RZC01893.1"/>
    </source>
</evidence>
<gene>
    <name evidence="4" type="ORF">D0Y65_017187</name>
</gene>
<dbReference type="EMBL" id="QZWG01000007">
    <property type="protein sequence ID" value="RZC01893.1"/>
    <property type="molecule type" value="Genomic_DNA"/>
</dbReference>
<dbReference type="Proteomes" id="UP000289340">
    <property type="component" value="Chromosome 7"/>
</dbReference>
<dbReference type="GO" id="GO:0043531">
    <property type="term" value="F:ADP binding"/>
    <property type="evidence" value="ECO:0007669"/>
    <property type="project" value="InterPro"/>
</dbReference>
<evidence type="ECO:0000256" key="1">
    <source>
        <dbReference type="ARBA" id="ARBA00022821"/>
    </source>
</evidence>
<feature type="region of interest" description="Disordered" evidence="2">
    <location>
        <begin position="1"/>
        <end position="62"/>
    </location>
</feature>
<organism evidence="4 5">
    <name type="scientific">Glycine soja</name>
    <name type="common">Wild soybean</name>
    <dbReference type="NCBI Taxonomy" id="3848"/>
    <lineage>
        <taxon>Eukaryota</taxon>
        <taxon>Viridiplantae</taxon>
        <taxon>Streptophyta</taxon>
        <taxon>Embryophyta</taxon>
        <taxon>Tracheophyta</taxon>
        <taxon>Spermatophyta</taxon>
        <taxon>Magnoliopsida</taxon>
        <taxon>eudicotyledons</taxon>
        <taxon>Gunneridae</taxon>
        <taxon>Pentapetalae</taxon>
        <taxon>rosids</taxon>
        <taxon>fabids</taxon>
        <taxon>Fabales</taxon>
        <taxon>Fabaceae</taxon>
        <taxon>Papilionoideae</taxon>
        <taxon>50 kb inversion clade</taxon>
        <taxon>NPAAA clade</taxon>
        <taxon>indigoferoid/millettioid clade</taxon>
        <taxon>Phaseoleae</taxon>
        <taxon>Glycine</taxon>
        <taxon>Glycine subgen. Soja</taxon>
    </lineage>
</organism>
<dbReference type="PANTHER" id="PTHR33463">
    <property type="entry name" value="NB-ARC DOMAIN-CONTAINING PROTEIN-RELATED"/>
    <property type="match status" value="1"/>
</dbReference>
<dbReference type="AlphaFoldDB" id="A0A445JTR6"/>
<feature type="compositionally biased region" description="Basic and acidic residues" evidence="2">
    <location>
        <begin position="1"/>
        <end position="18"/>
    </location>
</feature>
<proteinExistence type="predicted"/>
<feature type="domain" description="NB-ARC" evidence="3">
    <location>
        <begin position="76"/>
        <end position="211"/>
    </location>
</feature>
<reference evidence="4 5" key="1">
    <citation type="submission" date="2018-09" db="EMBL/GenBank/DDBJ databases">
        <title>A high-quality reference genome of wild soybean provides a powerful tool to mine soybean genomes.</title>
        <authorList>
            <person name="Xie M."/>
            <person name="Chung C.Y.L."/>
            <person name="Li M.-W."/>
            <person name="Wong F.-L."/>
            <person name="Chan T.-F."/>
            <person name="Lam H.-M."/>
        </authorList>
    </citation>
    <scope>NUCLEOTIDE SEQUENCE [LARGE SCALE GENOMIC DNA]</scope>
    <source>
        <strain evidence="5">cv. W05</strain>
        <tissue evidence="4">Hypocotyl of etiolated seedlings</tissue>
    </source>
</reference>
<evidence type="ECO:0000256" key="2">
    <source>
        <dbReference type="SAM" id="MobiDB-lite"/>
    </source>
</evidence>
<dbReference type="Pfam" id="PF00931">
    <property type="entry name" value="NB-ARC"/>
    <property type="match status" value="1"/>
</dbReference>
<dbReference type="InterPro" id="IPR002182">
    <property type="entry name" value="NB-ARC"/>
</dbReference>
<sequence>MEEGWTKIRHISNERNHSADSNIGRHGSTVDLDGSNSSCPAGEVKQRRLPPRRGRVVNSGRLGSNVPPEFTTIILNEIMTALELPDIGILGIHGSINANRENVVEKVTRRIERDELFNVVVETSVTKKPDLKRIQEELGKPLGLQLHKKTPKERATLLCERIKREDKILIILRDLQHKIDLAEIGIPFGNDHKGCKILLVAENKKMLSHKTLKTQKQIYVDHVEPKIRDLTRSHKVQTCVII</sequence>
<dbReference type="InterPro" id="IPR050905">
    <property type="entry name" value="Plant_NBS-LRR"/>
</dbReference>
<accession>A0A445JTR6</accession>
<evidence type="ECO:0000259" key="3">
    <source>
        <dbReference type="Pfam" id="PF00931"/>
    </source>
</evidence>
<keyword evidence="5" id="KW-1185">Reference proteome</keyword>
<protein>
    <recommendedName>
        <fullName evidence="3">NB-ARC domain-containing protein</fullName>
    </recommendedName>
</protein>
<dbReference type="PANTHER" id="PTHR33463:SF209">
    <property type="entry name" value="DISEASE RESISTANCE PROTEIN RPS2-LIKE"/>
    <property type="match status" value="1"/>
</dbReference>
<evidence type="ECO:0000313" key="5">
    <source>
        <dbReference type="Proteomes" id="UP000289340"/>
    </source>
</evidence>